<keyword evidence="1" id="KW-0812">Transmembrane</keyword>
<reference evidence="2 3" key="1">
    <citation type="submission" date="2016-12" db="EMBL/GenBank/DDBJ databases">
        <title>The draft genome sequence of Actinophytocola sp. 11-183.</title>
        <authorList>
            <person name="Wang W."/>
            <person name="Yuan L."/>
        </authorList>
    </citation>
    <scope>NUCLEOTIDE SEQUENCE [LARGE SCALE GENOMIC DNA]</scope>
    <source>
        <strain evidence="2 3">11-183</strain>
    </source>
</reference>
<evidence type="ECO:0008006" key="4">
    <source>
        <dbReference type="Google" id="ProtNLM"/>
    </source>
</evidence>
<evidence type="ECO:0000313" key="2">
    <source>
        <dbReference type="EMBL" id="OLF15862.1"/>
    </source>
</evidence>
<evidence type="ECO:0000256" key="1">
    <source>
        <dbReference type="SAM" id="Phobius"/>
    </source>
</evidence>
<protein>
    <recommendedName>
        <fullName evidence="4">Pilus assembly protein TadE</fullName>
    </recommendedName>
</protein>
<dbReference type="Proteomes" id="UP000185596">
    <property type="component" value="Unassembled WGS sequence"/>
</dbReference>
<organism evidence="2 3">
    <name type="scientific">Actinophytocola xanthii</name>
    <dbReference type="NCBI Taxonomy" id="1912961"/>
    <lineage>
        <taxon>Bacteria</taxon>
        <taxon>Bacillati</taxon>
        <taxon>Actinomycetota</taxon>
        <taxon>Actinomycetes</taxon>
        <taxon>Pseudonocardiales</taxon>
        <taxon>Pseudonocardiaceae</taxon>
    </lineage>
</organism>
<name>A0A1Q8CND0_9PSEU</name>
<dbReference type="InterPro" id="IPR049790">
    <property type="entry name" value="Rv3655c/TadE"/>
</dbReference>
<feature type="transmembrane region" description="Helical" evidence="1">
    <location>
        <begin position="20"/>
        <end position="41"/>
    </location>
</feature>
<accession>A0A1Q8CND0</accession>
<keyword evidence="3" id="KW-1185">Reference proteome</keyword>
<dbReference type="AlphaFoldDB" id="A0A1Q8CND0"/>
<keyword evidence="1" id="KW-1133">Transmembrane helix</keyword>
<proteinExistence type="predicted"/>
<evidence type="ECO:0000313" key="3">
    <source>
        <dbReference type="Proteomes" id="UP000185596"/>
    </source>
</evidence>
<comment type="caution">
    <text evidence="2">The sequence shown here is derived from an EMBL/GenBank/DDBJ whole genome shotgun (WGS) entry which is preliminary data.</text>
</comment>
<dbReference type="EMBL" id="MSIE01000036">
    <property type="protein sequence ID" value="OLF15862.1"/>
    <property type="molecule type" value="Genomic_DNA"/>
</dbReference>
<keyword evidence="1" id="KW-0472">Membrane</keyword>
<dbReference type="NCBIfam" id="NF041390">
    <property type="entry name" value="TadE_Rv3655c"/>
    <property type="match status" value="1"/>
</dbReference>
<sequence>MRRGRRAPSSDRGTVTVETAVALAGFVTVLALALGAISAAVDQLRCTDAAREAARLTARGDSDGAAAAARRIAPRGATVDISTEGEEIHVIVHAAPVAGLVPGLRVRAEAFAIGEPTPGSPP</sequence>
<gene>
    <name evidence="2" type="ORF">BU204_19835</name>
</gene>
<dbReference type="OrthoDB" id="4481209at2"/>
<dbReference type="STRING" id="1912961.BU204_19835"/>